<dbReference type="PROSITE" id="PS51371">
    <property type="entry name" value="CBS"/>
    <property type="match status" value="2"/>
</dbReference>
<dbReference type="SUPFAM" id="SSF54631">
    <property type="entry name" value="CBS-domain pair"/>
    <property type="match status" value="1"/>
</dbReference>
<keyword evidence="5" id="KW-1185">Reference proteome</keyword>
<dbReference type="InterPro" id="IPR000644">
    <property type="entry name" value="CBS_dom"/>
</dbReference>
<evidence type="ECO:0000256" key="2">
    <source>
        <dbReference type="PROSITE-ProRule" id="PRU00703"/>
    </source>
</evidence>
<name>A0ABW1YDR7_9DEIO</name>
<dbReference type="RefSeq" id="WP_380083183.1">
    <property type="nucleotide sequence ID" value="NZ_JBHSWD010000001.1"/>
</dbReference>
<dbReference type="SMART" id="SM00116">
    <property type="entry name" value="CBS"/>
    <property type="match status" value="2"/>
</dbReference>
<feature type="domain" description="CBS" evidence="3">
    <location>
        <begin position="80"/>
        <end position="136"/>
    </location>
</feature>
<evidence type="ECO:0000259" key="3">
    <source>
        <dbReference type="PROSITE" id="PS51371"/>
    </source>
</evidence>
<dbReference type="InterPro" id="IPR046342">
    <property type="entry name" value="CBS_dom_sf"/>
</dbReference>
<comment type="caution">
    <text evidence="4">The sequence shown here is derived from an EMBL/GenBank/DDBJ whole genome shotgun (WGS) entry which is preliminary data.</text>
</comment>
<keyword evidence="1 2" id="KW-0129">CBS domain</keyword>
<reference evidence="5" key="1">
    <citation type="journal article" date="2019" name="Int. J. Syst. Evol. Microbiol.">
        <title>The Global Catalogue of Microorganisms (GCM) 10K type strain sequencing project: providing services to taxonomists for standard genome sequencing and annotation.</title>
        <authorList>
            <consortium name="The Broad Institute Genomics Platform"/>
            <consortium name="The Broad Institute Genome Sequencing Center for Infectious Disease"/>
            <person name="Wu L."/>
            <person name="Ma J."/>
        </authorList>
    </citation>
    <scope>NUCLEOTIDE SEQUENCE [LARGE SCALE GENOMIC DNA]</scope>
    <source>
        <strain evidence="5">CGMCC 1.15772</strain>
    </source>
</reference>
<dbReference type="Gene3D" id="3.10.580.10">
    <property type="entry name" value="CBS-domain"/>
    <property type="match status" value="2"/>
</dbReference>
<evidence type="ECO:0000256" key="1">
    <source>
        <dbReference type="ARBA" id="ARBA00023122"/>
    </source>
</evidence>
<dbReference type="PANTHER" id="PTHR43080">
    <property type="entry name" value="CBS DOMAIN-CONTAINING PROTEIN CBSX3, MITOCHONDRIAL"/>
    <property type="match status" value="1"/>
</dbReference>
<evidence type="ECO:0000313" key="4">
    <source>
        <dbReference type="EMBL" id="MFC6592173.1"/>
    </source>
</evidence>
<feature type="domain" description="CBS" evidence="3">
    <location>
        <begin position="7"/>
        <end position="63"/>
    </location>
</feature>
<dbReference type="EMBL" id="JBHSWD010000001">
    <property type="protein sequence ID" value="MFC6592173.1"/>
    <property type="molecule type" value="Genomic_DNA"/>
</dbReference>
<gene>
    <name evidence="4" type="ORF">ACFP81_09305</name>
</gene>
<organism evidence="4 5">
    <name type="scientific">Deinococcus lacus</name>
    <dbReference type="NCBI Taxonomy" id="392561"/>
    <lineage>
        <taxon>Bacteria</taxon>
        <taxon>Thermotogati</taxon>
        <taxon>Deinococcota</taxon>
        <taxon>Deinococci</taxon>
        <taxon>Deinococcales</taxon>
        <taxon>Deinococcaceae</taxon>
        <taxon>Deinococcus</taxon>
    </lineage>
</organism>
<proteinExistence type="predicted"/>
<dbReference type="Pfam" id="PF00571">
    <property type="entry name" value="CBS"/>
    <property type="match status" value="2"/>
</dbReference>
<evidence type="ECO:0000313" key="5">
    <source>
        <dbReference type="Proteomes" id="UP001596297"/>
    </source>
</evidence>
<protein>
    <submittedName>
        <fullName evidence="4">HPP family protein</fullName>
    </submittedName>
</protein>
<sequence length="142" mass="14924">MQAYELMTCPAAVLAPSSSLMGALRWMRQAGVSELPVLDGGRFAGLVRERDLLEALWPLPLPGLRASLWPSQAGQAVRSLMRRVPAATPDMPLPAALRLLLDARLSSLPVVGGGGDLLGMLSSAAVLERLAAGPPPPPQEDL</sequence>
<dbReference type="PANTHER" id="PTHR43080:SF26">
    <property type="entry name" value="REGULATORY PROTEIN"/>
    <property type="match status" value="1"/>
</dbReference>
<dbReference type="Proteomes" id="UP001596297">
    <property type="component" value="Unassembled WGS sequence"/>
</dbReference>
<accession>A0ABW1YDR7</accession>
<dbReference type="InterPro" id="IPR051257">
    <property type="entry name" value="Diverse_CBS-Domain"/>
</dbReference>